<dbReference type="InterPro" id="IPR011009">
    <property type="entry name" value="Kinase-like_dom_sf"/>
</dbReference>
<evidence type="ECO:0000313" key="9">
    <source>
        <dbReference type="EMBL" id="KAG1569882.1"/>
    </source>
</evidence>
<feature type="binding site" evidence="6">
    <location>
        <position position="64"/>
    </location>
    <ligand>
        <name>ATP</name>
        <dbReference type="ChEBI" id="CHEBI:30616"/>
    </ligand>
</feature>
<evidence type="ECO:0000256" key="1">
    <source>
        <dbReference type="ARBA" id="ARBA00022527"/>
    </source>
</evidence>
<evidence type="ECO:0000256" key="4">
    <source>
        <dbReference type="ARBA" id="ARBA00022777"/>
    </source>
</evidence>
<dbReference type="Pfam" id="PF00829">
    <property type="entry name" value="Ribosomal_L21p"/>
    <property type="match status" value="1"/>
</dbReference>
<dbReference type="GO" id="GO:0005840">
    <property type="term" value="C:ribosome"/>
    <property type="evidence" value="ECO:0007669"/>
    <property type="project" value="InterPro"/>
</dbReference>
<organism evidence="9 10">
    <name type="scientific">Rhizopus delemar</name>
    <dbReference type="NCBI Taxonomy" id="936053"/>
    <lineage>
        <taxon>Eukaryota</taxon>
        <taxon>Fungi</taxon>
        <taxon>Fungi incertae sedis</taxon>
        <taxon>Mucoromycota</taxon>
        <taxon>Mucoromycotina</taxon>
        <taxon>Mucoromycetes</taxon>
        <taxon>Mucorales</taxon>
        <taxon>Mucorineae</taxon>
        <taxon>Rhizopodaceae</taxon>
        <taxon>Rhizopus</taxon>
    </lineage>
</organism>
<dbReference type="InterPro" id="IPR036164">
    <property type="entry name" value="bL21-like_sf"/>
</dbReference>
<reference evidence="9 10" key="1">
    <citation type="journal article" date="2020" name="Microb. Genom.">
        <title>Genetic diversity of clinical and environmental Mucorales isolates obtained from an investigation of mucormycosis cases among solid organ transplant recipients.</title>
        <authorList>
            <person name="Nguyen M.H."/>
            <person name="Kaul D."/>
            <person name="Muto C."/>
            <person name="Cheng S.J."/>
            <person name="Richter R.A."/>
            <person name="Bruno V.M."/>
            <person name="Liu G."/>
            <person name="Beyhan S."/>
            <person name="Sundermann A.J."/>
            <person name="Mounaud S."/>
            <person name="Pasculle A.W."/>
            <person name="Nierman W.C."/>
            <person name="Driscoll E."/>
            <person name="Cumbie R."/>
            <person name="Clancy C.J."/>
            <person name="Dupont C.L."/>
        </authorList>
    </citation>
    <scope>NUCLEOTIDE SEQUENCE [LARGE SCALE GENOMIC DNA]</scope>
    <source>
        <strain evidence="9 10">GL24</strain>
    </source>
</reference>
<keyword evidence="2" id="KW-0808">Transferase</keyword>
<dbReference type="FunFam" id="1.10.510.10:FF:000571">
    <property type="entry name" value="Maternal embryonic leucine zipper kinase"/>
    <property type="match status" value="1"/>
</dbReference>
<name>A0A9P6Z3T3_9FUNG</name>
<proteinExistence type="predicted"/>
<dbReference type="PANTHER" id="PTHR24346">
    <property type="entry name" value="MAP/MICROTUBULE AFFINITY-REGULATING KINASE"/>
    <property type="match status" value="1"/>
</dbReference>
<dbReference type="InterPro" id="IPR017441">
    <property type="entry name" value="Protein_kinase_ATP_BS"/>
</dbReference>
<evidence type="ECO:0000313" key="10">
    <source>
        <dbReference type="Proteomes" id="UP000740926"/>
    </source>
</evidence>
<dbReference type="FunFam" id="3.30.200.20:FF:000003">
    <property type="entry name" value="Non-specific serine/threonine protein kinase"/>
    <property type="match status" value="1"/>
</dbReference>
<dbReference type="PROSITE" id="PS50011">
    <property type="entry name" value="PROTEIN_KINASE_DOM"/>
    <property type="match status" value="1"/>
</dbReference>
<accession>A0A9P6Z3T3</accession>
<keyword evidence="5 6" id="KW-0067">ATP-binding</keyword>
<dbReference type="InterPro" id="IPR028909">
    <property type="entry name" value="bL21-like"/>
</dbReference>
<dbReference type="GO" id="GO:0004674">
    <property type="term" value="F:protein serine/threonine kinase activity"/>
    <property type="evidence" value="ECO:0007669"/>
    <property type="project" value="UniProtKB-KW"/>
</dbReference>
<feature type="region of interest" description="Disordered" evidence="7">
    <location>
        <begin position="1"/>
        <end position="32"/>
    </location>
</feature>
<evidence type="ECO:0000256" key="5">
    <source>
        <dbReference type="ARBA" id="ARBA00022840"/>
    </source>
</evidence>
<dbReference type="Pfam" id="PF00069">
    <property type="entry name" value="Pkinase"/>
    <property type="match status" value="1"/>
</dbReference>
<dbReference type="Gene3D" id="1.10.510.10">
    <property type="entry name" value="Transferase(Phosphotransferase) domain 1"/>
    <property type="match status" value="1"/>
</dbReference>
<keyword evidence="3 6" id="KW-0547">Nucleotide-binding</keyword>
<protein>
    <recommendedName>
        <fullName evidence="8">Protein kinase domain-containing protein</fullName>
    </recommendedName>
</protein>
<dbReference type="AlphaFoldDB" id="A0A9P6Z3T3"/>
<evidence type="ECO:0000256" key="3">
    <source>
        <dbReference type="ARBA" id="ARBA00022741"/>
    </source>
</evidence>
<dbReference type="PROSITE" id="PS00108">
    <property type="entry name" value="PROTEIN_KINASE_ST"/>
    <property type="match status" value="1"/>
</dbReference>
<evidence type="ECO:0000259" key="8">
    <source>
        <dbReference type="PROSITE" id="PS50011"/>
    </source>
</evidence>
<feature type="compositionally biased region" description="Polar residues" evidence="7">
    <location>
        <begin position="21"/>
        <end position="30"/>
    </location>
</feature>
<dbReference type="PANTHER" id="PTHR24346:SF110">
    <property type="entry name" value="NON-SPECIFIC SERINE_THREONINE PROTEIN KINASE"/>
    <property type="match status" value="1"/>
</dbReference>
<gene>
    <name evidence="9" type="ORF">G6F50_005982</name>
</gene>
<dbReference type="SUPFAM" id="SSF141091">
    <property type="entry name" value="L21p-like"/>
    <property type="match status" value="1"/>
</dbReference>
<dbReference type="InterPro" id="IPR000719">
    <property type="entry name" value="Prot_kinase_dom"/>
</dbReference>
<keyword evidence="1" id="KW-0723">Serine/threonine-protein kinase</keyword>
<keyword evidence="4" id="KW-0418">Kinase</keyword>
<dbReference type="SUPFAM" id="SSF56112">
    <property type="entry name" value="Protein kinase-like (PK-like)"/>
    <property type="match status" value="1"/>
</dbReference>
<dbReference type="GO" id="GO:0035556">
    <property type="term" value="P:intracellular signal transduction"/>
    <property type="evidence" value="ECO:0007669"/>
    <property type="project" value="TreeGrafter"/>
</dbReference>
<evidence type="ECO:0000256" key="7">
    <source>
        <dbReference type="SAM" id="MobiDB-lite"/>
    </source>
</evidence>
<comment type="caution">
    <text evidence="9">The sequence shown here is derived from an EMBL/GenBank/DDBJ whole genome shotgun (WGS) entry which is preliminary data.</text>
</comment>
<dbReference type="EMBL" id="JAANIU010000839">
    <property type="protein sequence ID" value="KAG1569882.1"/>
    <property type="molecule type" value="Genomic_DNA"/>
</dbReference>
<dbReference type="GO" id="GO:0005524">
    <property type="term" value="F:ATP binding"/>
    <property type="evidence" value="ECO:0007669"/>
    <property type="project" value="UniProtKB-UniRule"/>
</dbReference>
<dbReference type="PROSITE" id="PS00107">
    <property type="entry name" value="PROTEIN_KINASE_ATP"/>
    <property type="match status" value="1"/>
</dbReference>
<keyword evidence="10" id="KW-1185">Reference proteome</keyword>
<dbReference type="InterPro" id="IPR008271">
    <property type="entry name" value="Ser/Thr_kinase_AS"/>
</dbReference>
<dbReference type="SMART" id="SM00220">
    <property type="entry name" value="S_TKc"/>
    <property type="match status" value="1"/>
</dbReference>
<dbReference type="GO" id="GO:0005737">
    <property type="term" value="C:cytoplasm"/>
    <property type="evidence" value="ECO:0007669"/>
    <property type="project" value="TreeGrafter"/>
</dbReference>
<dbReference type="Proteomes" id="UP000740926">
    <property type="component" value="Unassembled WGS sequence"/>
</dbReference>
<evidence type="ECO:0000256" key="6">
    <source>
        <dbReference type="PROSITE-ProRule" id="PRU10141"/>
    </source>
</evidence>
<feature type="domain" description="Protein kinase" evidence="8">
    <location>
        <begin position="35"/>
        <end position="334"/>
    </location>
</feature>
<sequence length="861" mass="98478">MNDTTALPLPQKKGLTEEQTIRSPQGSSRQGVGHYWLGKTLGKGSSGCVKLGIHKMTGEKVAIKIIPKSRLIDNDYTQKAVKREIAIMKLIKHPNIISLIDVIDLSDSSNLYLIMEYVQGGELFEYLVSQGKLSEREARKYFQQIITTLDYCHRHLICHRDLKPENLLIDAEKNIKIADFGMASLQPPGSLLETSCGSPHYASPEVVNASGVAYDGPTSDIWSCGIILYVMLSGRLPFDYEDIRKLLKKIKQMLSHPWFTVDTLPNATVLPDPPTALEIGRPVVNVSEVDDRILETLKALWTDLSTNQILDALLSSDYNMQKVTYALLQRHASAYWLTERDTDVHSAVSPHKERRRPITFCGFSNNKGPLPGLEEMVMRLYEQDNFMLPITPEIHDHYTYSQPSASSLIHTPVTSVTENKDELSDRITPLIPDSLLLLDCNKDFNTQVINSRQPNIPWRFISKNQRKQTNMWYSLFVNKFNRLCIKKTHCLPNINYSQHDAKPQQHTMFHQLHVLTQSQQHMSASHILPPKIVSTDHHNCNDDAFSSTTAERDHPITTKLHTQIVSKLTKILHLQPKNKINPGKITASCPTSPARQIPTLHQKTTEQKTSFGWNDSAQAALIPLLPNFDSLATRETYLYQFSSSNRKKLMTYRTGINHSKWSSWLPNLFHFKQPKTYSLEYETNDEKEAIEKLSNILEKYMDGFIIERKEVNGRVYRRGEMRLTEDTKSVFLKFELEIYQLLVAQKRCVYSINFIQQYDIYRQVQTASVPCSENATLIQKLREQLRYYAVADIAGRPFLITKNDKVIVNRLKDVKVGDVLKLDKVRELGSKDYTLKGTPYVPEHIFDINATVIEHTKIDVL</sequence>
<evidence type="ECO:0000256" key="2">
    <source>
        <dbReference type="ARBA" id="ARBA00022679"/>
    </source>
</evidence>